<evidence type="ECO:0000256" key="1">
    <source>
        <dbReference type="ARBA" id="ARBA00022786"/>
    </source>
</evidence>
<gene>
    <name evidence="5" type="ORF">MAR_038050</name>
</gene>
<evidence type="ECO:0000259" key="4">
    <source>
        <dbReference type="PROSITE" id="PS50237"/>
    </source>
</evidence>
<dbReference type="Pfam" id="PF00632">
    <property type="entry name" value="HECT"/>
    <property type="match status" value="1"/>
</dbReference>
<dbReference type="PROSITE" id="PS50237">
    <property type="entry name" value="HECT"/>
    <property type="match status" value="1"/>
</dbReference>
<evidence type="ECO:0000313" key="5">
    <source>
        <dbReference type="EMBL" id="WAR24381.1"/>
    </source>
</evidence>
<feature type="region of interest" description="Disordered" evidence="3">
    <location>
        <begin position="1"/>
        <end position="44"/>
    </location>
</feature>
<evidence type="ECO:0000313" key="6">
    <source>
        <dbReference type="Proteomes" id="UP001164746"/>
    </source>
</evidence>
<dbReference type="Gene3D" id="3.30.2410.10">
    <property type="entry name" value="Hect, E3 ligase catalytic domain"/>
    <property type="match status" value="1"/>
</dbReference>
<feature type="active site" description="Glycyl thioester intermediate" evidence="2">
    <location>
        <position position="389"/>
    </location>
</feature>
<feature type="compositionally biased region" description="Basic and acidic residues" evidence="3">
    <location>
        <begin position="1"/>
        <end position="39"/>
    </location>
</feature>
<proteinExistence type="predicted"/>
<accession>A0ABY7FUH9</accession>
<dbReference type="Gene3D" id="3.90.1750.10">
    <property type="entry name" value="Hect, E3 ligase catalytic domains"/>
    <property type="match status" value="1"/>
</dbReference>
<feature type="domain" description="HECT" evidence="4">
    <location>
        <begin position="93"/>
        <end position="396"/>
    </location>
</feature>
<dbReference type="Proteomes" id="UP001164746">
    <property type="component" value="Chromosome 13"/>
</dbReference>
<name>A0ABY7FUH9_MYAAR</name>
<sequence>MGAVSTKDDTSREAALREETRTERERERERETERQRETETDTDFLTSIGTFTAPNDLTKVIAEMKKQQKGQTNTLEVERSDVLHVAISYFKSHECEFRPLVVKMITEGVGENTRDLGGPLREFFTVFFKEILRKNIDMFEGHEQGRTLFPVYNERALSDNWFEAFGKAVVVSVMNGGPGFPYLAPCVVNFLRGREYESMLNIGLVYNTLLRQLIKRINNSETEEQLNGAIESDSERYIDHCGWPRYQMITMNNKLELTQTLLKWELIGKRIPALEQLKRGLDTFQFLSRTEKYQEADKLLMHMDSEKATAEYLKKSLRKEIDRLKLSCKEEENAKEYTLKCMDLMTDTEATSLFHFITGMSSLPVEDIPLEVEFNKLNKAAELPEAITCIQRLRIPLGNDSPMAFYSSFHKALAHGKYGFHGNDTLH</sequence>
<dbReference type="InterPro" id="IPR035983">
    <property type="entry name" value="Hect_E3_ubiquitin_ligase"/>
</dbReference>
<dbReference type="EMBL" id="CP111024">
    <property type="protein sequence ID" value="WAR24381.1"/>
    <property type="molecule type" value="Genomic_DNA"/>
</dbReference>
<evidence type="ECO:0000256" key="3">
    <source>
        <dbReference type="SAM" id="MobiDB-lite"/>
    </source>
</evidence>
<evidence type="ECO:0000256" key="2">
    <source>
        <dbReference type="PROSITE-ProRule" id="PRU00104"/>
    </source>
</evidence>
<dbReference type="SUPFAM" id="SSF56204">
    <property type="entry name" value="Hect, E3 ligase catalytic domain"/>
    <property type="match status" value="1"/>
</dbReference>
<keyword evidence="1 2" id="KW-0833">Ubl conjugation pathway</keyword>
<protein>
    <submittedName>
        <fullName evidence="5">G2E3-like protein</fullName>
    </submittedName>
</protein>
<dbReference type="InterPro" id="IPR000569">
    <property type="entry name" value="HECT_dom"/>
</dbReference>
<organism evidence="5 6">
    <name type="scientific">Mya arenaria</name>
    <name type="common">Soft-shell clam</name>
    <dbReference type="NCBI Taxonomy" id="6604"/>
    <lineage>
        <taxon>Eukaryota</taxon>
        <taxon>Metazoa</taxon>
        <taxon>Spiralia</taxon>
        <taxon>Lophotrochozoa</taxon>
        <taxon>Mollusca</taxon>
        <taxon>Bivalvia</taxon>
        <taxon>Autobranchia</taxon>
        <taxon>Heteroconchia</taxon>
        <taxon>Euheterodonta</taxon>
        <taxon>Imparidentia</taxon>
        <taxon>Neoheterodontei</taxon>
        <taxon>Myida</taxon>
        <taxon>Myoidea</taxon>
        <taxon>Myidae</taxon>
        <taxon>Mya</taxon>
    </lineage>
</organism>
<dbReference type="SMART" id="SM00119">
    <property type="entry name" value="HECTc"/>
    <property type="match status" value="1"/>
</dbReference>
<reference evidence="5" key="1">
    <citation type="submission" date="2022-11" db="EMBL/GenBank/DDBJ databases">
        <title>Centuries of genome instability and evolution in soft-shell clam transmissible cancer (bioRxiv).</title>
        <authorList>
            <person name="Hart S.F.M."/>
            <person name="Yonemitsu M.A."/>
            <person name="Giersch R.M."/>
            <person name="Beal B.F."/>
            <person name="Arriagada G."/>
            <person name="Davis B.W."/>
            <person name="Ostrander E.A."/>
            <person name="Goff S.P."/>
            <person name="Metzger M.J."/>
        </authorList>
    </citation>
    <scope>NUCLEOTIDE SEQUENCE</scope>
    <source>
        <strain evidence="5">MELC-2E11</strain>
        <tissue evidence="5">Siphon/mantle</tissue>
    </source>
</reference>
<keyword evidence="6" id="KW-1185">Reference proteome</keyword>